<evidence type="ECO:0000313" key="3">
    <source>
        <dbReference type="Proteomes" id="UP001153714"/>
    </source>
</evidence>
<reference evidence="2" key="2">
    <citation type="submission" date="2022-10" db="EMBL/GenBank/DDBJ databases">
        <authorList>
            <consortium name="ENA_rothamsted_submissions"/>
            <consortium name="culmorum"/>
            <person name="King R."/>
        </authorList>
    </citation>
    <scope>NUCLEOTIDE SEQUENCE</scope>
</reference>
<sequence length="130" mass="13878">MGDRNNPIKFGPEWLRNLAREGNTGTSGNNIQSAMSPNSANTGATGSSSGGNAASGSNSGNTSNTSQNISPKVQLAKLRYGREEMLALYDRTSEAPPELKFIELLYQPRGKAPFALNNTFEDEIVSIKAI</sequence>
<feature type="compositionally biased region" description="Low complexity" evidence="1">
    <location>
        <begin position="38"/>
        <end position="66"/>
    </location>
</feature>
<dbReference type="OrthoDB" id="48509at2759"/>
<keyword evidence="3" id="KW-1185">Reference proteome</keyword>
<evidence type="ECO:0000256" key="1">
    <source>
        <dbReference type="SAM" id="MobiDB-lite"/>
    </source>
</evidence>
<feature type="region of interest" description="Disordered" evidence="1">
    <location>
        <begin position="1"/>
        <end position="72"/>
    </location>
</feature>
<reference evidence="2" key="1">
    <citation type="submission" date="2021-12" db="EMBL/GenBank/DDBJ databases">
        <authorList>
            <person name="King R."/>
        </authorList>
    </citation>
    <scope>NUCLEOTIDE SEQUENCE</scope>
</reference>
<gene>
    <name evidence="2" type="ORF">DIATSA_LOCUS319</name>
</gene>
<proteinExistence type="predicted"/>
<dbReference type="Proteomes" id="UP001153714">
    <property type="component" value="Chromosome 1"/>
</dbReference>
<feature type="compositionally biased region" description="Polar residues" evidence="1">
    <location>
        <begin position="23"/>
        <end position="37"/>
    </location>
</feature>
<dbReference type="EMBL" id="OU893332">
    <property type="protein sequence ID" value="CAG9782022.1"/>
    <property type="molecule type" value="Genomic_DNA"/>
</dbReference>
<organism evidence="2 3">
    <name type="scientific">Diatraea saccharalis</name>
    <name type="common">sugarcane borer</name>
    <dbReference type="NCBI Taxonomy" id="40085"/>
    <lineage>
        <taxon>Eukaryota</taxon>
        <taxon>Metazoa</taxon>
        <taxon>Ecdysozoa</taxon>
        <taxon>Arthropoda</taxon>
        <taxon>Hexapoda</taxon>
        <taxon>Insecta</taxon>
        <taxon>Pterygota</taxon>
        <taxon>Neoptera</taxon>
        <taxon>Endopterygota</taxon>
        <taxon>Lepidoptera</taxon>
        <taxon>Glossata</taxon>
        <taxon>Ditrysia</taxon>
        <taxon>Pyraloidea</taxon>
        <taxon>Crambidae</taxon>
        <taxon>Crambinae</taxon>
        <taxon>Diatraea</taxon>
    </lineage>
</organism>
<dbReference type="AlphaFoldDB" id="A0A9N9N387"/>
<accession>A0A9N9N387</accession>
<evidence type="ECO:0000313" key="2">
    <source>
        <dbReference type="EMBL" id="CAG9782022.1"/>
    </source>
</evidence>
<name>A0A9N9N387_9NEOP</name>
<protein>
    <submittedName>
        <fullName evidence="2">Uncharacterized protein</fullName>
    </submittedName>
</protein>